<evidence type="ECO:0000313" key="2">
    <source>
        <dbReference type="EMBL" id="KAI2653260.1"/>
    </source>
</evidence>
<dbReference type="PROSITE" id="PS50234">
    <property type="entry name" value="VWFA"/>
    <property type="match status" value="2"/>
</dbReference>
<dbReference type="GO" id="GO:0005581">
    <property type="term" value="C:collagen trimer"/>
    <property type="evidence" value="ECO:0007669"/>
    <property type="project" value="UniProtKB-KW"/>
</dbReference>
<protein>
    <submittedName>
        <fullName evidence="2">Collagen alpha-1(XIV) chain</fullName>
    </submittedName>
</protein>
<name>A0ABQ8LRI6_LABRO</name>
<keyword evidence="2" id="KW-0176">Collagen</keyword>
<dbReference type="InterPro" id="IPR002035">
    <property type="entry name" value="VWF_A"/>
</dbReference>
<comment type="caution">
    <text evidence="2">The sequence shown here is derived from an EMBL/GenBank/DDBJ whole genome shotgun (WGS) entry which is preliminary data.</text>
</comment>
<sequence length="556" mass="62609">MHSIRAFGYRQKVSEDEEENVVFYLLTHQQRRVALETDSLLSHSVEQYSDRKCRFVSFLKVVQTQLHFLYWPQFPATGGTACVQNLFTDFWSRSVFIRSDCAGFTSSDLTTCLNSRRGLNLMNKSERMRVRALLILILTSVLITHAQVDVFTCETPADIVILVDGSSSFSLKNFETVKNFLGSLVQYSDYPQIEWHLNTHSTKEALINAVRNLRLKKGPTHTGLALMYILENSFKAESGSRSDVPKIVILITDGKSQDDVLLPAQRLRDAGIELFAIGVKKADENELRAIASPPEETHVYYVDDFSLMSSIMEKLNRSVCERISELNREISVNIHTCETPAVADIVILVDGSRSIGRLNFKTVRSFLGLFVRAFAVGSEQTRIGLVLYSKDSWTLWHLNTHSTKGALTDAVRNLPYKGENTRTGLALTYILENSFKAESGSRSDVPKIVILITDGKSQDDVLLPAQRLRDAGIELFAIGVKNADENELRAIASPPEETHVYNVDDFSFMLDIMEKLNRSICERISELNDTRSDAPSDLMTSEVTARRFCVTRPVNL</sequence>
<dbReference type="SUPFAM" id="SSF53300">
    <property type="entry name" value="vWA-like"/>
    <property type="match status" value="2"/>
</dbReference>
<keyword evidence="3" id="KW-1185">Reference proteome</keyword>
<gene>
    <name evidence="2" type="ORF">H4Q32_006671</name>
</gene>
<dbReference type="EMBL" id="JACTAM010000019">
    <property type="protein sequence ID" value="KAI2653260.1"/>
    <property type="molecule type" value="Genomic_DNA"/>
</dbReference>
<feature type="domain" description="VWFA" evidence="1">
    <location>
        <begin position="158"/>
        <end position="315"/>
    </location>
</feature>
<feature type="domain" description="VWFA" evidence="1">
    <location>
        <begin position="344"/>
        <end position="516"/>
    </location>
</feature>
<evidence type="ECO:0000259" key="1">
    <source>
        <dbReference type="PROSITE" id="PS50234"/>
    </source>
</evidence>
<dbReference type="PANTHER" id="PTHR24020:SF15">
    <property type="entry name" value="COLLAGEN ALPHA-1(XIV) CHAIN"/>
    <property type="match status" value="1"/>
</dbReference>
<dbReference type="InterPro" id="IPR036465">
    <property type="entry name" value="vWFA_dom_sf"/>
</dbReference>
<dbReference type="PANTHER" id="PTHR24020">
    <property type="entry name" value="COLLAGEN ALPHA"/>
    <property type="match status" value="1"/>
</dbReference>
<dbReference type="Gene3D" id="3.40.50.410">
    <property type="entry name" value="von Willebrand factor, type A domain"/>
    <property type="match status" value="2"/>
</dbReference>
<accession>A0ABQ8LRI6</accession>
<organism evidence="2 3">
    <name type="scientific">Labeo rohita</name>
    <name type="common">Indian major carp</name>
    <name type="synonym">Cyprinus rohita</name>
    <dbReference type="NCBI Taxonomy" id="84645"/>
    <lineage>
        <taxon>Eukaryota</taxon>
        <taxon>Metazoa</taxon>
        <taxon>Chordata</taxon>
        <taxon>Craniata</taxon>
        <taxon>Vertebrata</taxon>
        <taxon>Euteleostomi</taxon>
        <taxon>Actinopterygii</taxon>
        <taxon>Neopterygii</taxon>
        <taxon>Teleostei</taxon>
        <taxon>Ostariophysi</taxon>
        <taxon>Cypriniformes</taxon>
        <taxon>Cyprinidae</taxon>
        <taxon>Labeoninae</taxon>
        <taxon>Labeonini</taxon>
        <taxon>Labeo</taxon>
    </lineage>
</organism>
<dbReference type="Pfam" id="PF00092">
    <property type="entry name" value="VWA"/>
    <property type="match status" value="2"/>
</dbReference>
<dbReference type="PRINTS" id="PR00453">
    <property type="entry name" value="VWFADOMAIN"/>
</dbReference>
<proteinExistence type="predicted"/>
<dbReference type="InterPro" id="IPR050525">
    <property type="entry name" value="ECM_Assembly_Org"/>
</dbReference>
<dbReference type="Proteomes" id="UP000830375">
    <property type="component" value="Unassembled WGS sequence"/>
</dbReference>
<evidence type="ECO:0000313" key="3">
    <source>
        <dbReference type="Proteomes" id="UP000830375"/>
    </source>
</evidence>
<dbReference type="SMART" id="SM00327">
    <property type="entry name" value="VWA"/>
    <property type="match status" value="2"/>
</dbReference>
<dbReference type="CDD" id="cd01482">
    <property type="entry name" value="vWA_collagen_alphaI-XII-like"/>
    <property type="match status" value="1"/>
</dbReference>
<reference evidence="2 3" key="1">
    <citation type="submission" date="2022-01" db="EMBL/GenBank/DDBJ databases">
        <title>A high-quality chromosome-level genome assembly of rohu carp, Labeo rohita.</title>
        <authorList>
            <person name="Arick M.A. II"/>
            <person name="Hsu C.-Y."/>
            <person name="Magbanua Z."/>
            <person name="Pechanova O."/>
            <person name="Grover C."/>
            <person name="Miller E."/>
            <person name="Thrash A."/>
            <person name="Ezzel L."/>
            <person name="Alam S."/>
            <person name="Benzie J."/>
            <person name="Hamilton M."/>
            <person name="Karsi A."/>
            <person name="Lawrence M.L."/>
            <person name="Peterson D.G."/>
        </authorList>
    </citation>
    <scope>NUCLEOTIDE SEQUENCE [LARGE SCALE GENOMIC DNA]</scope>
    <source>
        <strain evidence="3">BAU-BD-2019</strain>
        <tissue evidence="2">Blood</tissue>
    </source>
</reference>